<keyword evidence="3" id="KW-0479">Metal-binding</keyword>
<keyword evidence="10" id="KW-1185">Reference proteome</keyword>
<evidence type="ECO:0000256" key="7">
    <source>
        <dbReference type="SAM" id="Phobius"/>
    </source>
</evidence>
<evidence type="ECO:0000256" key="4">
    <source>
        <dbReference type="ARBA" id="ARBA00022982"/>
    </source>
</evidence>
<dbReference type="GO" id="GO:0005886">
    <property type="term" value="C:plasma membrane"/>
    <property type="evidence" value="ECO:0007669"/>
    <property type="project" value="TreeGrafter"/>
</dbReference>
<dbReference type="Gene3D" id="1.10.1060.10">
    <property type="entry name" value="Alpha-helical ferredoxin"/>
    <property type="match status" value="1"/>
</dbReference>
<dbReference type="NCBIfam" id="TIGR02745">
    <property type="entry name" value="ccoG_rdxA_fixG"/>
    <property type="match status" value="1"/>
</dbReference>
<feature type="transmembrane region" description="Helical" evidence="7">
    <location>
        <begin position="36"/>
        <end position="60"/>
    </location>
</feature>
<feature type="domain" description="4Fe-4S ferredoxin-type" evidence="8">
    <location>
        <begin position="257"/>
        <end position="285"/>
    </location>
</feature>
<gene>
    <name evidence="9" type="primary">ccoG</name>
    <name evidence="9" type="ORF">FVB32_02345</name>
</gene>
<dbReference type="InterPro" id="IPR009051">
    <property type="entry name" value="Helical_ferredxn"/>
</dbReference>
<feature type="transmembrane region" description="Helical" evidence="7">
    <location>
        <begin position="193"/>
        <end position="210"/>
    </location>
</feature>
<sequence>MEENFRDSIGTISEEGKRAWIFPKKPSGRFFKYRKYVSYGLLLFLIASPFIKINGNQFLLFNVLERRFNIFGFPFWPQDFHLVVVSMIAGVIFVALFTVAYGRIFCGWMCPQTIFMEMVFRRIEYWIDGDRGAQMRLDRSPWNGKKIRKRVLKWTVFFIISFLIANIFLAYLIGSDKLIRYVIDGPLAHMGTMIPLLIFTGVFYFVFAWFREQVCIIACPYGRLQGVLLDNKSIVVAYDHKRGEGDNGRKKFRKNEDRDALGHGDCIDCFQCVNVCPTGIDIRNGTQLECVNCTACIDECDHIMDSIQKPRGLIRYASEDEINKKTKFKFTARMKGYTAVLFVLTGILIGMLFLRNELEANILRLPGQLYERKANNNISNVYTYKLVNKTSKDVDSVSFKLLSHKGEIKMVSQDSFKVPAEKLAEGTLFIEINSSALTGDKDKLKIGVYSAEKLIETATTQFLAPRSYH</sequence>
<keyword evidence="7" id="KW-0472">Membrane</keyword>
<dbReference type="Pfam" id="PF13746">
    <property type="entry name" value="Fer4_18"/>
    <property type="match status" value="1"/>
</dbReference>
<evidence type="ECO:0000256" key="1">
    <source>
        <dbReference type="ARBA" id="ARBA00022448"/>
    </source>
</evidence>
<feature type="transmembrane region" description="Helical" evidence="7">
    <location>
        <begin position="80"/>
        <end position="101"/>
    </location>
</feature>
<dbReference type="PROSITE" id="PS00198">
    <property type="entry name" value="4FE4S_FER_1"/>
    <property type="match status" value="1"/>
</dbReference>
<keyword evidence="7" id="KW-1133">Transmembrane helix</keyword>
<dbReference type="InterPro" id="IPR017900">
    <property type="entry name" value="4Fe4S_Fe_S_CS"/>
</dbReference>
<proteinExistence type="predicted"/>
<dbReference type="EMBL" id="VRUR01000001">
    <property type="protein sequence ID" value="TXN37151.1"/>
    <property type="molecule type" value="Genomic_DNA"/>
</dbReference>
<dbReference type="InterPro" id="IPR014116">
    <property type="entry name" value="Cyt_c_oxidase_cbb3_FixG"/>
</dbReference>
<dbReference type="PANTHER" id="PTHR30176:SF3">
    <property type="entry name" value="FERREDOXIN-TYPE PROTEIN NAPH"/>
    <property type="match status" value="1"/>
</dbReference>
<dbReference type="InterPro" id="IPR017896">
    <property type="entry name" value="4Fe4S_Fe-S-bd"/>
</dbReference>
<keyword evidence="5" id="KW-0408">Iron</keyword>
<dbReference type="Gene3D" id="2.60.40.10">
    <property type="entry name" value="Immunoglobulins"/>
    <property type="match status" value="1"/>
</dbReference>
<keyword evidence="1" id="KW-0813">Transport</keyword>
<evidence type="ECO:0000256" key="5">
    <source>
        <dbReference type="ARBA" id="ARBA00023004"/>
    </source>
</evidence>
<keyword evidence="7" id="KW-0812">Transmembrane</keyword>
<evidence type="ECO:0000256" key="2">
    <source>
        <dbReference type="ARBA" id="ARBA00022485"/>
    </source>
</evidence>
<keyword evidence="4" id="KW-0249">Electron transport</keyword>
<keyword evidence="6" id="KW-0411">Iron-sulfur</keyword>
<evidence type="ECO:0000256" key="3">
    <source>
        <dbReference type="ARBA" id="ARBA00022723"/>
    </source>
</evidence>
<dbReference type="AlphaFoldDB" id="A0A5C8V5W9"/>
<protein>
    <submittedName>
        <fullName evidence="9">Cytochrome c oxidase accessory protein CcoG</fullName>
    </submittedName>
</protein>
<dbReference type="Proteomes" id="UP000321456">
    <property type="component" value="Unassembled WGS sequence"/>
</dbReference>
<dbReference type="GO" id="GO:0046872">
    <property type="term" value="F:metal ion binding"/>
    <property type="evidence" value="ECO:0007669"/>
    <property type="project" value="UniProtKB-KW"/>
</dbReference>
<dbReference type="InterPro" id="IPR013783">
    <property type="entry name" value="Ig-like_fold"/>
</dbReference>
<evidence type="ECO:0000259" key="8">
    <source>
        <dbReference type="PROSITE" id="PS51379"/>
    </source>
</evidence>
<keyword evidence="2" id="KW-0004">4Fe-4S</keyword>
<dbReference type="PROSITE" id="PS51379">
    <property type="entry name" value="4FE4S_FER_2"/>
    <property type="match status" value="1"/>
</dbReference>
<dbReference type="Pfam" id="PF12801">
    <property type="entry name" value="Fer4_5"/>
    <property type="match status" value="1"/>
</dbReference>
<dbReference type="RefSeq" id="WP_147740982.1">
    <property type="nucleotide sequence ID" value="NZ_VRUR01000001.1"/>
</dbReference>
<evidence type="ECO:0000256" key="6">
    <source>
        <dbReference type="ARBA" id="ARBA00023014"/>
    </source>
</evidence>
<feature type="transmembrane region" description="Helical" evidence="7">
    <location>
        <begin position="334"/>
        <end position="354"/>
    </location>
</feature>
<evidence type="ECO:0000313" key="9">
    <source>
        <dbReference type="EMBL" id="TXN37151.1"/>
    </source>
</evidence>
<dbReference type="InterPro" id="IPR051684">
    <property type="entry name" value="Electron_Trans/Redox"/>
</dbReference>
<accession>A0A5C8V5W9</accession>
<organism evidence="9 10">
    <name type="scientific">Flagellimonas hymeniacidonis</name>
    <dbReference type="NCBI Taxonomy" id="2603628"/>
    <lineage>
        <taxon>Bacteria</taxon>
        <taxon>Pseudomonadati</taxon>
        <taxon>Bacteroidota</taxon>
        <taxon>Flavobacteriia</taxon>
        <taxon>Flavobacteriales</taxon>
        <taxon>Flavobacteriaceae</taxon>
        <taxon>Flagellimonas</taxon>
    </lineage>
</organism>
<dbReference type="Pfam" id="PF11614">
    <property type="entry name" value="FixG_C"/>
    <property type="match status" value="1"/>
</dbReference>
<feature type="transmembrane region" description="Helical" evidence="7">
    <location>
        <begin position="151"/>
        <end position="173"/>
    </location>
</feature>
<dbReference type="GO" id="GO:0051539">
    <property type="term" value="F:4 iron, 4 sulfur cluster binding"/>
    <property type="evidence" value="ECO:0007669"/>
    <property type="project" value="UniProtKB-KW"/>
</dbReference>
<evidence type="ECO:0000313" key="10">
    <source>
        <dbReference type="Proteomes" id="UP000321456"/>
    </source>
</evidence>
<dbReference type="InterPro" id="IPR032879">
    <property type="entry name" value="FixG_C"/>
</dbReference>
<name>A0A5C8V5W9_9FLAO</name>
<comment type="caution">
    <text evidence="9">The sequence shown here is derived from an EMBL/GenBank/DDBJ whole genome shotgun (WGS) entry which is preliminary data.</text>
</comment>
<reference evidence="9 10" key="1">
    <citation type="submission" date="2019-08" db="EMBL/GenBank/DDBJ databases">
        <title>Professor.</title>
        <authorList>
            <person name="Park J.S."/>
        </authorList>
    </citation>
    <scope>NUCLEOTIDE SEQUENCE [LARGE SCALE GENOMIC DNA]</scope>
    <source>
        <strain evidence="9 10">176CP5-101</strain>
    </source>
</reference>
<dbReference type="SUPFAM" id="SSF54862">
    <property type="entry name" value="4Fe-4S ferredoxins"/>
    <property type="match status" value="1"/>
</dbReference>
<dbReference type="PANTHER" id="PTHR30176">
    <property type="entry name" value="FERREDOXIN-TYPE PROTEIN NAPH"/>
    <property type="match status" value="1"/>
</dbReference>